<reference evidence="2 3" key="1">
    <citation type="submission" date="2018-07" db="EMBL/GenBank/DDBJ databases">
        <title>The complete nuclear genome of the prasinophyte Chloropicon primus (CCMP1205).</title>
        <authorList>
            <person name="Pombert J.-F."/>
            <person name="Otis C."/>
            <person name="Turmel M."/>
            <person name="Lemieux C."/>
        </authorList>
    </citation>
    <scope>NUCLEOTIDE SEQUENCE [LARGE SCALE GENOMIC DNA]</scope>
    <source>
        <strain evidence="2 3">CCMP1205</strain>
    </source>
</reference>
<protein>
    <submittedName>
        <fullName evidence="2">Uncharacterized protein</fullName>
    </submittedName>
</protein>
<proteinExistence type="predicted"/>
<dbReference type="Proteomes" id="UP000316726">
    <property type="component" value="Chromosome 19"/>
</dbReference>
<evidence type="ECO:0000313" key="2">
    <source>
        <dbReference type="EMBL" id="QDZ25939.1"/>
    </source>
</evidence>
<feature type="compositionally biased region" description="Basic residues" evidence="1">
    <location>
        <begin position="63"/>
        <end position="73"/>
    </location>
</feature>
<evidence type="ECO:0000313" key="3">
    <source>
        <dbReference type="Proteomes" id="UP000316726"/>
    </source>
</evidence>
<dbReference type="EMBL" id="CP031052">
    <property type="protein sequence ID" value="QDZ25939.1"/>
    <property type="molecule type" value="Genomic_DNA"/>
</dbReference>
<sequence length="452" mass="50204">MPEVSFDPSLEMTSKDTKDVRLDVINEQDTPSSSRGSSNSSLSESILVPGSMPSSFQVESPRKVPKRQKKRSVHFSQLEKTKKPSSGFNRTSWILLGFNLIQVVALIVLVLHYSGDNASTERICVGGGGNGNSNEGEGEKGGIGSIDSKGMFMVASINTYLDDISSPSGGNFTTNFGKSGKQPMQTKITPPWDLQYFKDSEVQDYFGSLAPNADEQQVFLGIDSSQVLAVYQKRMNLTLTSSTLCYFTNYAVGTVTPVSEEFKQANAEARDYMLSTVQHFEQEGFCTNSLQPEGNGGILSRIGPYVQSTIAKTYRHPCTSFEEFRVAIVQDLLGIMEAKARETFSTKDEEAVMDHCTQFFAEDVEGYVRDATGDYMMLKSRAALMPVLLERPFFVALEHKVLAQNFDVSVVSQMQVTGPEGKQEWYDTSFFQFSGEKDWPPKITKVYFSFHN</sequence>
<accession>A0A5B8MZL5</accession>
<name>A0A5B8MZL5_9CHLO</name>
<dbReference type="AlphaFoldDB" id="A0A5B8MZL5"/>
<organism evidence="2 3">
    <name type="scientific">Chloropicon primus</name>
    <dbReference type="NCBI Taxonomy" id="1764295"/>
    <lineage>
        <taxon>Eukaryota</taxon>
        <taxon>Viridiplantae</taxon>
        <taxon>Chlorophyta</taxon>
        <taxon>Chloropicophyceae</taxon>
        <taxon>Chloropicales</taxon>
        <taxon>Chloropicaceae</taxon>
        <taxon>Chloropicon</taxon>
    </lineage>
</organism>
<feature type="compositionally biased region" description="Basic and acidic residues" evidence="1">
    <location>
        <begin position="13"/>
        <end position="24"/>
    </location>
</feature>
<keyword evidence="3" id="KW-1185">Reference proteome</keyword>
<feature type="region of interest" description="Disordered" evidence="1">
    <location>
        <begin position="1"/>
        <end position="86"/>
    </location>
</feature>
<feature type="compositionally biased region" description="Low complexity" evidence="1">
    <location>
        <begin position="32"/>
        <end position="45"/>
    </location>
</feature>
<evidence type="ECO:0000256" key="1">
    <source>
        <dbReference type="SAM" id="MobiDB-lite"/>
    </source>
</evidence>
<gene>
    <name evidence="2" type="ORF">A3770_19p84570</name>
</gene>